<keyword evidence="2" id="KW-1133">Transmembrane helix</keyword>
<accession>A0A9P7KFZ7</accession>
<keyword evidence="2" id="KW-0472">Membrane</keyword>
<dbReference type="Gene3D" id="2.60.120.260">
    <property type="entry name" value="Galactose-binding domain-like"/>
    <property type="match status" value="2"/>
</dbReference>
<feature type="transmembrane region" description="Helical" evidence="2">
    <location>
        <begin position="284"/>
        <end position="305"/>
    </location>
</feature>
<dbReference type="CDD" id="cd12087">
    <property type="entry name" value="TM_EGFR-like"/>
    <property type="match status" value="1"/>
</dbReference>
<keyword evidence="4" id="KW-1185">Reference proteome</keyword>
<protein>
    <recommendedName>
        <fullName evidence="5">Transmembrane protein</fullName>
    </recommendedName>
</protein>
<name>A0A9P7KFZ7_9AGAR</name>
<evidence type="ECO:0008006" key="5">
    <source>
        <dbReference type="Google" id="ProtNLM"/>
    </source>
</evidence>
<evidence type="ECO:0000256" key="1">
    <source>
        <dbReference type="SAM" id="MobiDB-lite"/>
    </source>
</evidence>
<reference evidence="3" key="1">
    <citation type="submission" date="2021-02" db="EMBL/GenBank/DDBJ databases">
        <authorList>
            <person name="Nieuwenhuis M."/>
            <person name="Van De Peppel L.J.J."/>
        </authorList>
    </citation>
    <scope>NUCLEOTIDE SEQUENCE</scope>
    <source>
        <strain evidence="3">D49</strain>
    </source>
</reference>
<evidence type="ECO:0000313" key="3">
    <source>
        <dbReference type="EMBL" id="KAG5650891.1"/>
    </source>
</evidence>
<reference evidence="3" key="2">
    <citation type="submission" date="2021-10" db="EMBL/GenBank/DDBJ databases">
        <title>Phylogenomics reveals ancestral predisposition of the termite-cultivated fungus Termitomyces towards a domesticated lifestyle.</title>
        <authorList>
            <person name="Auxier B."/>
            <person name="Grum-Grzhimaylo A."/>
            <person name="Cardenas M.E."/>
            <person name="Lodge J.D."/>
            <person name="Laessoe T."/>
            <person name="Pedersen O."/>
            <person name="Smith M.E."/>
            <person name="Kuyper T.W."/>
            <person name="Franco-Molano E.A."/>
            <person name="Baroni T.J."/>
            <person name="Aanen D.K."/>
        </authorList>
    </citation>
    <scope>NUCLEOTIDE SEQUENCE</scope>
    <source>
        <strain evidence="3">D49</strain>
    </source>
</reference>
<feature type="compositionally biased region" description="Polar residues" evidence="1">
    <location>
        <begin position="404"/>
        <end position="415"/>
    </location>
</feature>
<organism evidence="3 4">
    <name type="scientific">Sphagnurus paluster</name>
    <dbReference type="NCBI Taxonomy" id="117069"/>
    <lineage>
        <taxon>Eukaryota</taxon>
        <taxon>Fungi</taxon>
        <taxon>Dikarya</taxon>
        <taxon>Basidiomycota</taxon>
        <taxon>Agaricomycotina</taxon>
        <taxon>Agaricomycetes</taxon>
        <taxon>Agaricomycetidae</taxon>
        <taxon>Agaricales</taxon>
        <taxon>Tricholomatineae</taxon>
        <taxon>Lyophyllaceae</taxon>
        <taxon>Sphagnurus</taxon>
    </lineage>
</organism>
<gene>
    <name evidence="3" type="ORF">H0H81_010652</name>
</gene>
<evidence type="ECO:0000256" key="2">
    <source>
        <dbReference type="SAM" id="Phobius"/>
    </source>
</evidence>
<feature type="compositionally biased region" description="Low complexity" evidence="1">
    <location>
        <begin position="422"/>
        <end position="467"/>
    </location>
</feature>
<feature type="compositionally biased region" description="Basic and acidic residues" evidence="1">
    <location>
        <begin position="534"/>
        <end position="552"/>
    </location>
</feature>
<keyword evidence="2" id="KW-0812">Transmembrane</keyword>
<feature type="compositionally biased region" description="Low complexity" evidence="1">
    <location>
        <begin position="514"/>
        <end position="524"/>
    </location>
</feature>
<comment type="caution">
    <text evidence="3">The sequence shown here is derived from an EMBL/GenBank/DDBJ whole genome shotgun (WGS) entry which is preliminary data.</text>
</comment>
<proteinExistence type="predicted"/>
<feature type="compositionally biased region" description="Pro residues" evidence="1">
    <location>
        <begin position="502"/>
        <end position="513"/>
    </location>
</feature>
<sequence length="565" mass="61031">MPSLTTTIEEYSPLITYRPAWQTDSTDSLANRYSDSSFFTTSTPGASATFAFNGTAVQIFGAKRANHGPYVVQLDNTTFPVADGAAPAPGLFQQALFDASGLPLGLHEVTITNMGTGSTFLDIDFITWTTEIGRPMDKVYVNTVQDDDPAFTYSPSWTPNPKDVGRFLGGSGHTSGNLGATFTYTFQGELRHGEGMSLYGPVGPDGAAYSVQLDGTAPLNFTSNKEVPKTQVLLYHANNLPSGMHTLRVTGQPAIAGQSLSVDYANFYTTMQTNEEDGLSTASIVGIALSGVIIFGVFVALFFLLRRRQRQQCCLKDELEYGLSKEMRDKPYGERVTISSFGHNAGSPVPPGILLHGGATARPQISWGSPSGSPAGQRVRFSEPRDYEDLETSESSEDMDYNRVQPTVTDVNTKQPTHKPDTSFSSITSDSSYSSSSSNDSTSRLLPPVNNTTSNTSTPPSSYTFPSARPAERLSPRSFPSPLGRPRSMSASSIARAKELPLPMPRRGLPPVPTTVAPTAAAAPSSRLASPFSDAREEKERIRERLGRESRPPDYSQATRRDAPR</sequence>
<dbReference type="AlphaFoldDB" id="A0A9P7KFZ7"/>
<feature type="region of interest" description="Disordered" evidence="1">
    <location>
        <begin position="360"/>
        <end position="565"/>
    </location>
</feature>
<dbReference type="Proteomes" id="UP000717328">
    <property type="component" value="Unassembled WGS sequence"/>
</dbReference>
<feature type="compositionally biased region" description="Acidic residues" evidence="1">
    <location>
        <begin position="388"/>
        <end position="399"/>
    </location>
</feature>
<evidence type="ECO:0000313" key="4">
    <source>
        <dbReference type="Proteomes" id="UP000717328"/>
    </source>
</evidence>
<dbReference type="OrthoDB" id="2564234at2759"/>
<dbReference type="EMBL" id="JABCKI010000342">
    <property type="protein sequence ID" value="KAG5650891.1"/>
    <property type="molecule type" value="Genomic_DNA"/>
</dbReference>